<protein>
    <recommendedName>
        <fullName evidence="1">SprT-like domain-containing protein</fullName>
    </recommendedName>
</protein>
<evidence type="ECO:0000313" key="3">
    <source>
        <dbReference type="Proteomes" id="UP000077667"/>
    </source>
</evidence>
<organism evidence="2 3">
    <name type="scientific">Niabella ginsenosidivorans</name>
    <dbReference type="NCBI Taxonomy" id="1176587"/>
    <lineage>
        <taxon>Bacteria</taxon>
        <taxon>Pseudomonadati</taxon>
        <taxon>Bacteroidota</taxon>
        <taxon>Chitinophagia</taxon>
        <taxon>Chitinophagales</taxon>
        <taxon>Chitinophagaceae</taxon>
        <taxon>Niabella</taxon>
    </lineage>
</organism>
<evidence type="ECO:0000313" key="2">
    <source>
        <dbReference type="EMBL" id="ANH81302.1"/>
    </source>
</evidence>
<dbReference type="KEGG" id="nia:A8C56_10190"/>
<gene>
    <name evidence="2" type="ORF">A8C56_10190</name>
</gene>
<dbReference type="STRING" id="1176587.A8C56_10190"/>
<reference evidence="2 3" key="1">
    <citation type="submission" date="2016-05" db="EMBL/GenBank/DDBJ databases">
        <title>Niabella ginsenosidivorans BS26 whole genome sequencing.</title>
        <authorList>
            <person name="Im W.T."/>
            <person name="Siddiqi M.Z."/>
        </authorList>
    </citation>
    <scope>NUCLEOTIDE SEQUENCE [LARGE SCALE GENOMIC DNA]</scope>
    <source>
        <strain evidence="2 3">BS26</strain>
    </source>
</reference>
<dbReference type="GO" id="GO:0006950">
    <property type="term" value="P:response to stress"/>
    <property type="evidence" value="ECO:0007669"/>
    <property type="project" value="UniProtKB-ARBA"/>
</dbReference>
<feature type="domain" description="SprT-like" evidence="1">
    <location>
        <begin position="41"/>
        <end position="103"/>
    </location>
</feature>
<dbReference type="OrthoDB" id="267364at2"/>
<dbReference type="RefSeq" id="WP_067755349.1">
    <property type="nucleotide sequence ID" value="NZ_CP015772.1"/>
</dbReference>
<name>A0A1A9I3N7_9BACT</name>
<proteinExistence type="predicted"/>
<keyword evidence="3" id="KW-1185">Reference proteome</keyword>
<dbReference type="EMBL" id="CP015772">
    <property type="protein sequence ID" value="ANH81302.1"/>
    <property type="molecule type" value="Genomic_DNA"/>
</dbReference>
<dbReference type="Proteomes" id="UP000077667">
    <property type="component" value="Chromosome"/>
</dbReference>
<dbReference type="InterPro" id="IPR006640">
    <property type="entry name" value="SprT-like_domain"/>
</dbReference>
<sequence length="211" mass="24795">MPKKQVPMGQLAAYLPDHTFEPVLLYLEHYKVHLTIAQGRASVLGDYRHKINTQHHRISVNGNLNKYAFLITLLHELAHLVTFEQYGRRVMAHGNEWKRNYGQLLAQFIEKKVFPEDIETELKRSLHNPGASTCSEEGLQRILYRYDERKEHYFLIEELPLGALFALPGGRVFKRGKKRTKRFECTELKTGKTYLFSPVYEVYAPREYRDQ</sequence>
<accession>A0A1A9I3N7</accession>
<dbReference type="Pfam" id="PF10263">
    <property type="entry name" value="SprT-like"/>
    <property type="match status" value="1"/>
</dbReference>
<evidence type="ECO:0000259" key="1">
    <source>
        <dbReference type="Pfam" id="PF10263"/>
    </source>
</evidence>
<dbReference type="AlphaFoldDB" id="A0A1A9I3N7"/>